<dbReference type="SUPFAM" id="SSF46689">
    <property type="entry name" value="Homeodomain-like"/>
    <property type="match status" value="1"/>
</dbReference>
<dbReference type="EMBL" id="OX458332">
    <property type="protein sequence ID" value="CAI8795526.1"/>
    <property type="molecule type" value="Genomic_DNA"/>
</dbReference>
<evidence type="ECO:0000313" key="5">
    <source>
        <dbReference type="EMBL" id="CAI8795526.1"/>
    </source>
</evidence>
<dbReference type="SMART" id="SM00342">
    <property type="entry name" value="HTH_ARAC"/>
    <property type="match status" value="1"/>
</dbReference>
<dbReference type="Gene3D" id="1.10.10.60">
    <property type="entry name" value="Homeodomain-like"/>
    <property type="match status" value="1"/>
</dbReference>
<dbReference type="Proteomes" id="UP001158598">
    <property type="component" value="Chromosome"/>
</dbReference>
<dbReference type="GeneID" id="88225191"/>
<dbReference type="PANTHER" id="PTHR46796">
    <property type="entry name" value="HTH-TYPE TRANSCRIPTIONAL ACTIVATOR RHAS-RELATED"/>
    <property type="match status" value="1"/>
</dbReference>
<dbReference type="PROSITE" id="PS01124">
    <property type="entry name" value="HTH_ARAC_FAMILY_2"/>
    <property type="match status" value="1"/>
</dbReference>
<dbReference type="GO" id="GO:0043565">
    <property type="term" value="F:sequence-specific DNA binding"/>
    <property type="evidence" value="ECO:0007669"/>
    <property type="project" value="InterPro"/>
</dbReference>
<organism evidence="5 6">
    <name type="scientific">Methylococcus capsulatus</name>
    <dbReference type="NCBI Taxonomy" id="414"/>
    <lineage>
        <taxon>Bacteria</taxon>
        <taxon>Pseudomonadati</taxon>
        <taxon>Pseudomonadota</taxon>
        <taxon>Gammaproteobacteria</taxon>
        <taxon>Methylococcales</taxon>
        <taxon>Methylococcaceae</taxon>
        <taxon>Methylococcus</taxon>
    </lineage>
</organism>
<protein>
    <submittedName>
        <fullName evidence="5">AraC family transcriptional regulator, positive regulator of tynA and feaB</fullName>
    </submittedName>
</protein>
<keyword evidence="3" id="KW-0804">Transcription</keyword>
<dbReference type="InterPro" id="IPR009057">
    <property type="entry name" value="Homeodomain-like_sf"/>
</dbReference>
<gene>
    <name evidence="5" type="ORF">MCNOR_1468</name>
</gene>
<keyword evidence="2" id="KW-0238">DNA-binding</keyword>
<dbReference type="InterPro" id="IPR018062">
    <property type="entry name" value="HTH_AraC-typ_CS"/>
</dbReference>
<dbReference type="Pfam" id="PF14525">
    <property type="entry name" value="AraC_binding_2"/>
    <property type="match status" value="1"/>
</dbReference>
<dbReference type="PRINTS" id="PR00032">
    <property type="entry name" value="HTHARAC"/>
</dbReference>
<dbReference type="PANTHER" id="PTHR46796:SF6">
    <property type="entry name" value="ARAC SUBFAMILY"/>
    <property type="match status" value="1"/>
</dbReference>
<dbReference type="AlphaFoldDB" id="A0AA35UPV7"/>
<dbReference type="InterPro" id="IPR050204">
    <property type="entry name" value="AraC_XylS_family_regulators"/>
</dbReference>
<sequence length="331" mass="37264">MITELTFDSDAIAECDRFEVWREMFCSKMWGLDIAHSDSRPFFARCRFVSLGAVEVIRSELNGLDFSRTPRRVRQQESDDFGFHLSLSGGVRAVQAGCHAEVRGAGGLLLAGGQPYTLSTPQMPGSAHYQCYSLHLPRKELLQRVPDAERHLAEVCAGGEPLNLLVQYLDLVAGHDAALRSPDLRRLAGEHLLDLVALTLEPGRDPESQFQRGGLRAARRAALVRYLEQHYRDERLSVKTAAAALGISESYLHRLMAESGESFTEMVNRLRLERAKRMLEDPGCDGLRIGDIAFATGFNDFTYFNRLFRRRFGDTPRTFRADRPEQGDTMQ</sequence>
<reference evidence="5" key="1">
    <citation type="submission" date="2023-03" db="EMBL/GenBank/DDBJ databases">
        <authorList>
            <person name="Pearce D."/>
        </authorList>
    </citation>
    <scope>NUCLEOTIDE SEQUENCE</scope>
    <source>
        <strain evidence="5">Mc</strain>
    </source>
</reference>
<feature type="domain" description="HTH araC/xylS-type" evidence="4">
    <location>
        <begin position="221"/>
        <end position="322"/>
    </location>
</feature>
<accession>A0AA35UPV7</accession>
<proteinExistence type="predicted"/>
<dbReference type="InterPro" id="IPR035418">
    <property type="entry name" value="AraC-bd_2"/>
</dbReference>
<dbReference type="OMA" id="FASESHC"/>
<keyword evidence="1" id="KW-0805">Transcription regulation</keyword>
<evidence type="ECO:0000259" key="4">
    <source>
        <dbReference type="PROSITE" id="PS01124"/>
    </source>
</evidence>
<dbReference type="InterPro" id="IPR020449">
    <property type="entry name" value="Tscrpt_reg_AraC-type_HTH"/>
</dbReference>
<name>A0AA35UPV7_METCP</name>
<evidence type="ECO:0000256" key="2">
    <source>
        <dbReference type="ARBA" id="ARBA00023125"/>
    </source>
</evidence>
<evidence type="ECO:0000256" key="3">
    <source>
        <dbReference type="ARBA" id="ARBA00023163"/>
    </source>
</evidence>
<evidence type="ECO:0000313" key="6">
    <source>
        <dbReference type="Proteomes" id="UP001158598"/>
    </source>
</evidence>
<evidence type="ECO:0000256" key="1">
    <source>
        <dbReference type="ARBA" id="ARBA00023015"/>
    </source>
</evidence>
<dbReference type="InterPro" id="IPR018060">
    <property type="entry name" value="HTH_AraC"/>
</dbReference>
<dbReference type="RefSeq" id="WP_010962215.1">
    <property type="nucleotide sequence ID" value="NZ_CP079097.1"/>
</dbReference>
<dbReference type="GO" id="GO:0003700">
    <property type="term" value="F:DNA-binding transcription factor activity"/>
    <property type="evidence" value="ECO:0007669"/>
    <property type="project" value="InterPro"/>
</dbReference>
<dbReference type="PROSITE" id="PS00041">
    <property type="entry name" value="HTH_ARAC_FAMILY_1"/>
    <property type="match status" value="1"/>
</dbReference>
<dbReference type="Pfam" id="PF12833">
    <property type="entry name" value="HTH_18"/>
    <property type="match status" value="1"/>
</dbReference>